<evidence type="ECO:0000256" key="1">
    <source>
        <dbReference type="SAM" id="MobiDB-lite"/>
    </source>
</evidence>
<name>A0AAD1U308_EUPCR</name>
<evidence type="ECO:0000259" key="2">
    <source>
        <dbReference type="PROSITE" id="PS50897"/>
    </source>
</evidence>
<dbReference type="InterPro" id="IPR006595">
    <property type="entry name" value="CTLH_C"/>
</dbReference>
<accession>A0AAD1U308</accession>
<feature type="compositionally biased region" description="Acidic residues" evidence="1">
    <location>
        <begin position="341"/>
        <end position="365"/>
    </location>
</feature>
<comment type="caution">
    <text evidence="3">The sequence shown here is derived from an EMBL/GenBank/DDBJ whole genome shotgun (WGS) entry which is preliminary data.</text>
</comment>
<keyword evidence="4" id="KW-1185">Reference proteome</keyword>
<feature type="domain" description="CTLH" evidence="2">
    <location>
        <begin position="235"/>
        <end position="275"/>
    </location>
</feature>
<dbReference type="Proteomes" id="UP001295684">
    <property type="component" value="Unassembled WGS sequence"/>
</dbReference>
<organism evidence="3 4">
    <name type="scientific">Euplotes crassus</name>
    <dbReference type="NCBI Taxonomy" id="5936"/>
    <lineage>
        <taxon>Eukaryota</taxon>
        <taxon>Sar</taxon>
        <taxon>Alveolata</taxon>
        <taxon>Ciliophora</taxon>
        <taxon>Intramacronucleata</taxon>
        <taxon>Spirotrichea</taxon>
        <taxon>Hypotrichia</taxon>
        <taxon>Euplotida</taxon>
        <taxon>Euplotidae</taxon>
        <taxon>Moneuplotes</taxon>
    </lineage>
</organism>
<proteinExistence type="predicted"/>
<dbReference type="AlphaFoldDB" id="A0AAD1U308"/>
<dbReference type="EMBL" id="CAMPGE010001700">
    <property type="protein sequence ID" value="CAI2360500.1"/>
    <property type="molecule type" value="Genomic_DNA"/>
</dbReference>
<reference evidence="3" key="1">
    <citation type="submission" date="2023-07" db="EMBL/GenBank/DDBJ databases">
        <authorList>
            <consortium name="AG Swart"/>
            <person name="Singh M."/>
            <person name="Singh A."/>
            <person name="Seah K."/>
            <person name="Emmerich C."/>
        </authorList>
    </citation>
    <scope>NUCLEOTIDE SEQUENCE</scope>
    <source>
        <strain evidence="3">DP1</strain>
    </source>
</reference>
<sequence>MECWGAKRRKRNRTGMWEYYIDFHIEQMRDLVDVEQISRDPEFIKEICGNYIDIDKIRETVLELKNIEDQCVRTNDVRNKYEKFVRERDNVGINHLRKFYFGLIKFGRTKEKRLEDFDLKHGEEIKMLEKAFEKERAKTEDMIDNSILKEIDQEVKRNVDGFKEDKISQRIEEQVKNITEASYKIKFNWDPKESRMEMTFFLVDKNDDVDKIKEKFFDNTIKNPVNRNLADLIDESCEEVCFALDPQLQQENKEFFEKTKVQHFIDLIKMCDLPKVDTIILQNFYFKDEELDPILETVICSLFQRLVFKNCDFQISQQAELEPIVKNINPSCIRSAGLREDPEEMPDCSEDGERESEEETEEENKEEQIKNRKRNIKSKGKDPQDKHTSSKDYINQYLKIKLSKLKEENKIEKPSPHPTKKRPLYSLSFIECFTSEPAYYSLNDGKSIAPNYFKHHAASSCAEALLLDQPSMTLKINKILHKISTVSLHNPMYKERGLMCLTLQDCYLPEDDYEVIKKKRIVLG</sequence>
<gene>
    <name evidence="3" type="ORF">ECRASSUSDP1_LOCUS1804</name>
</gene>
<evidence type="ECO:0000313" key="3">
    <source>
        <dbReference type="EMBL" id="CAI2360500.1"/>
    </source>
</evidence>
<feature type="compositionally biased region" description="Basic and acidic residues" evidence="1">
    <location>
        <begin position="379"/>
        <end position="390"/>
    </location>
</feature>
<dbReference type="PROSITE" id="PS50897">
    <property type="entry name" value="CTLH"/>
    <property type="match status" value="1"/>
</dbReference>
<evidence type="ECO:0000313" key="4">
    <source>
        <dbReference type="Proteomes" id="UP001295684"/>
    </source>
</evidence>
<feature type="region of interest" description="Disordered" evidence="1">
    <location>
        <begin position="336"/>
        <end position="390"/>
    </location>
</feature>
<protein>
    <recommendedName>
        <fullName evidence="2">CTLH domain-containing protein</fullName>
    </recommendedName>
</protein>